<dbReference type="EC" id="6.1.1.7" evidence="2"/>
<dbReference type="PRINTS" id="PR00980">
    <property type="entry name" value="TRNASYNTHALA"/>
</dbReference>
<dbReference type="Proteomes" id="UP000176480">
    <property type="component" value="Unassembled WGS sequence"/>
</dbReference>
<evidence type="ECO:0000256" key="1">
    <source>
        <dbReference type="ARBA" id="ARBA00008226"/>
    </source>
</evidence>
<comment type="caution">
    <text evidence="11">The sequence shown here is derived from an EMBL/GenBank/DDBJ whole genome shotgun (WGS) entry which is preliminary data.</text>
</comment>
<accession>A0A1F7JB46</accession>
<evidence type="ECO:0000256" key="3">
    <source>
        <dbReference type="ARBA" id="ARBA00022555"/>
    </source>
</evidence>
<dbReference type="EMBL" id="MGAR01000001">
    <property type="protein sequence ID" value="OGK52820.1"/>
    <property type="molecule type" value="Genomic_DNA"/>
</dbReference>
<dbReference type="GO" id="GO:0002161">
    <property type="term" value="F:aminoacyl-tRNA deacylase activity"/>
    <property type="evidence" value="ECO:0007669"/>
    <property type="project" value="TreeGrafter"/>
</dbReference>
<evidence type="ECO:0000256" key="6">
    <source>
        <dbReference type="ARBA" id="ARBA00022840"/>
    </source>
</evidence>
<dbReference type="Pfam" id="PF07973">
    <property type="entry name" value="tRNA_SAD"/>
    <property type="match status" value="1"/>
</dbReference>
<protein>
    <recommendedName>
        <fullName evidence="2">alanine--tRNA ligase</fullName>
        <ecNumber evidence="2">6.1.1.7</ecNumber>
    </recommendedName>
</protein>
<dbReference type="InterPro" id="IPR018165">
    <property type="entry name" value="Ala-tRNA-synth_IIc_core"/>
</dbReference>
<evidence type="ECO:0000256" key="8">
    <source>
        <dbReference type="ARBA" id="ARBA00022917"/>
    </source>
</evidence>
<keyword evidence="5" id="KW-0547">Nucleotide-binding</keyword>
<dbReference type="InterPro" id="IPR050058">
    <property type="entry name" value="Ala-tRNA_ligase"/>
</dbReference>
<sequence length="603" mass="68845">MPLTHHRLRQKFIRFWKQKDHKEIPPIPLVPKDDPTTLFTGSGMQQLVPYLLGEPHPLGEKLVNIQPCFRAQDIEEVGDNRHTTFFEMMGNWSLGTYFKKEQLPWFMEFLVEEVGLPPEKLYVTVFKGDVGLAPDEESIAVWQATFKKYGISAKLGKRIIQYGNDKNWWSRAGSPKQMPAGEPGGPDSEVFYDFGEKGNFHACHVNCSCGRYLEIGNSVFMQYRKQPDGSFAQLPKKNVDFGGGLERILAAANDNPDIFITDLYFPIIQTIEKLTKTSYAEKTNQPQIRIIADHLKAAVFMAKENIEPSNKEQGYVMRRLIRRAVVKMLTLAVPVPTAVPAVCNAVINIYNNVYLDSSDLVRIQITITKEANSFITTVNKGIKLLQNQTDINGKLLFDLKQSYGFPLEIALEMLQEWEKPIDVSKLKQEFDQEYKKHQQSSRQASAGKFKGGLADHSDQVVKYHTATHLLHQALHEVLGGGVRQEGSNITAERLRFDFYSPQKPTDQQKQAIEELINQKIAESLPVFYQIMPKKEAEKSEAKFFFKERYPEMVKVYYIGRDLKTAYSKEFCGGPHVTNIKKIGKIAIYKLEKIGSNLYRIYAK</sequence>
<dbReference type="InterPro" id="IPR018162">
    <property type="entry name" value="Ala-tRNA-ligase_IIc_anticod-bd"/>
</dbReference>
<dbReference type="AlphaFoldDB" id="A0A1F7JB46"/>
<keyword evidence="4" id="KW-0436">Ligase</keyword>
<evidence type="ECO:0000259" key="10">
    <source>
        <dbReference type="PROSITE" id="PS50860"/>
    </source>
</evidence>
<evidence type="ECO:0000256" key="9">
    <source>
        <dbReference type="ARBA" id="ARBA00023146"/>
    </source>
</evidence>
<feature type="domain" description="Alanyl-transfer RNA synthetases family profile" evidence="10">
    <location>
        <begin position="3"/>
        <end position="603"/>
    </location>
</feature>
<dbReference type="Gene3D" id="3.30.54.20">
    <property type="match status" value="1"/>
</dbReference>
<dbReference type="Gene3D" id="3.30.980.10">
    <property type="entry name" value="Threonyl-trna Synthetase, Chain A, domain 2"/>
    <property type="match status" value="1"/>
</dbReference>
<dbReference type="InterPro" id="IPR018164">
    <property type="entry name" value="Ala-tRNA-synth_IIc_N"/>
</dbReference>
<evidence type="ECO:0000256" key="2">
    <source>
        <dbReference type="ARBA" id="ARBA00013168"/>
    </source>
</evidence>
<dbReference type="GO" id="GO:0000049">
    <property type="term" value="F:tRNA binding"/>
    <property type="evidence" value="ECO:0007669"/>
    <property type="project" value="UniProtKB-KW"/>
</dbReference>
<keyword evidence="6" id="KW-0067">ATP-binding</keyword>
<name>A0A1F7JB46_9BACT</name>
<dbReference type="GO" id="GO:0005737">
    <property type="term" value="C:cytoplasm"/>
    <property type="evidence" value="ECO:0007669"/>
    <property type="project" value="InterPro"/>
</dbReference>
<dbReference type="InterPro" id="IPR002318">
    <property type="entry name" value="Ala-tRNA-lgiase_IIc"/>
</dbReference>
<keyword evidence="8" id="KW-0648">Protein biosynthesis</keyword>
<dbReference type="GO" id="GO:0004813">
    <property type="term" value="F:alanine-tRNA ligase activity"/>
    <property type="evidence" value="ECO:0007669"/>
    <property type="project" value="UniProtKB-EC"/>
</dbReference>
<dbReference type="InterPro" id="IPR012947">
    <property type="entry name" value="tRNA_SAD"/>
</dbReference>
<dbReference type="NCBIfam" id="NF002436">
    <property type="entry name" value="PRK01584.1"/>
    <property type="match status" value="1"/>
</dbReference>
<keyword evidence="3" id="KW-0820">tRNA-binding</keyword>
<dbReference type="CDD" id="cd00673">
    <property type="entry name" value="AlaRS_core"/>
    <property type="match status" value="1"/>
</dbReference>
<evidence type="ECO:0000256" key="4">
    <source>
        <dbReference type="ARBA" id="ARBA00022598"/>
    </source>
</evidence>
<evidence type="ECO:0000313" key="11">
    <source>
        <dbReference type="EMBL" id="OGK52820.1"/>
    </source>
</evidence>
<keyword evidence="9" id="KW-0030">Aminoacyl-tRNA synthetase</keyword>
<dbReference type="SUPFAM" id="SSF55681">
    <property type="entry name" value="Class II aaRS and biotin synthetases"/>
    <property type="match status" value="1"/>
</dbReference>
<dbReference type="GO" id="GO:0005524">
    <property type="term" value="F:ATP binding"/>
    <property type="evidence" value="ECO:0007669"/>
    <property type="project" value="UniProtKB-KW"/>
</dbReference>
<dbReference type="PANTHER" id="PTHR11777:SF9">
    <property type="entry name" value="ALANINE--TRNA LIGASE, CYTOPLASMIC"/>
    <property type="match status" value="1"/>
</dbReference>
<dbReference type="PANTHER" id="PTHR11777">
    <property type="entry name" value="ALANYL-TRNA SYNTHETASE"/>
    <property type="match status" value="1"/>
</dbReference>
<dbReference type="SUPFAM" id="SSF55186">
    <property type="entry name" value="ThrRS/AlaRS common domain"/>
    <property type="match status" value="1"/>
</dbReference>
<dbReference type="Gene3D" id="3.30.930.10">
    <property type="entry name" value="Bira Bifunctional Protein, Domain 2"/>
    <property type="match status" value="1"/>
</dbReference>
<keyword evidence="7" id="KW-0694">RNA-binding</keyword>
<dbReference type="InterPro" id="IPR045864">
    <property type="entry name" value="aa-tRNA-synth_II/BPL/LPL"/>
</dbReference>
<dbReference type="FunFam" id="3.30.980.10:FF:000004">
    <property type="entry name" value="Alanine--tRNA ligase, cytoplasmic"/>
    <property type="match status" value="1"/>
</dbReference>
<proteinExistence type="inferred from homology"/>
<gene>
    <name evidence="11" type="ORF">A2966_04910</name>
</gene>
<organism evidence="11 12">
    <name type="scientific">Candidatus Roizmanbacteria bacterium RIFCSPLOWO2_01_FULL_41_22</name>
    <dbReference type="NCBI Taxonomy" id="1802067"/>
    <lineage>
        <taxon>Bacteria</taxon>
        <taxon>Candidatus Roizmaniibacteriota</taxon>
    </lineage>
</organism>
<dbReference type="SUPFAM" id="SSF101353">
    <property type="entry name" value="Putative anticodon-binding domain of alanyl-tRNA synthetase (AlaRS)"/>
    <property type="match status" value="1"/>
</dbReference>
<dbReference type="Pfam" id="PF01411">
    <property type="entry name" value="tRNA-synt_2c"/>
    <property type="match status" value="1"/>
</dbReference>
<dbReference type="SMART" id="SM00863">
    <property type="entry name" value="tRNA_SAD"/>
    <property type="match status" value="1"/>
</dbReference>
<evidence type="ECO:0000313" key="12">
    <source>
        <dbReference type="Proteomes" id="UP000176480"/>
    </source>
</evidence>
<dbReference type="InterPro" id="IPR018163">
    <property type="entry name" value="Thr/Ala-tRNA-synth_IIc_edit"/>
</dbReference>
<comment type="similarity">
    <text evidence="1">Belongs to the class-II aminoacyl-tRNA synthetase family.</text>
</comment>
<reference evidence="11 12" key="1">
    <citation type="journal article" date="2016" name="Nat. Commun.">
        <title>Thousands of microbial genomes shed light on interconnected biogeochemical processes in an aquifer system.</title>
        <authorList>
            <person name="Anantharaman K."/>
            <person name="Brown C.T."/>
            <person name="Hug L.A."/>
            <person name="Sharon I."/>
            <person name="Castelle C.J."/>
            <person name="Probst A.J."/>
            <person name="Thomas B.C."/>
            <person name="Singh A."/>
            <person name="Wilkins M.J."/>
            <person name="Karaoz U."/>
            <person name="Brodie E.L."/>
            <person name="Williams K.H."/>
            <person name="Hubbard S.S."/>
            <person name="Banfield J.F."/>
        </authorList>
    </citation>
    <scope>NUCLEOTIDE SEQUENCE [LARGE SCALE GENOMIC DNA]</scope>
</reference>
<dbReference type="STRING" id="1802067.A2966_04910"/>
<evidence type="ECO:0000256" key="7">
    <source>
        <dbReference type="ARBA" id="ARBA00022884"/>
    </source>
</evidence>
<evidence type="ECO:0000256" key="5">
    <source>
        <dbReference type="ARBA" id="ARBA00022741"/>
    </source>
</evidence>
<dbReference type="GO" id="GO:0006419">
    <property type="term" value="P:alanyl-tRNA aminoacylation"/>
    <property type="evidence" value="ECO:0007669"/>
    <property type="project" value="InterPro"/>
</dbReference>
<dbReference type="PROSITE" id="PS50860">
    <property type="entry name" value="AA_TRNA_LIGASE_II_ALA"/>
    <property type="match status" value="1"/>
</dbReference>